<proteinExistence type="predicted"/>
<protein>
    <submittedName>
        <fullName evidence="3">Uncharacterized protein</fullName>
    </submittedName>
</protein>
<feature type="signal peptide" evidence="2">
    <location>
        <begin position="1"/>
        <end position="36"/>
    </location>
</feature>
<organism evidence="3 4">
    <name type="scientific">Abditibacterium utsteinense</name>
    <dbReference type="NCBI Taxonomy" id="1960156"/>
    <lineage>
        <taxon>Bacteria</taxon>
        <taxon>Pseudomonadati</taxon>
        <taxon>Abditibacteriota</taxon>
        <taxon>Abditibacteriia</taxon>
        <taxon>Abditibacteriales</taxon>
        <taxon>Abditibacteriaceae</taxon>
        <taxon>Abditibacterium</taxon>
    </lineage>
</organism>
<name>A0A2S8SVG7_9BACT</name>
<evidence type="ECO:0000256" key="1">
    <source>
        <dbReference type="SAM" id="MobiDB-lite"/>
    </source>
</evidence>
<evidence type="ECO:0000256" key="2">
    <source>
        <dbReference type="SAM" id="SignalP"/>
    </source>
</evidence>
<sequence length="158" mass="17349">MQLKPRTSFRFSRFAPLLAGAAMASATLFGSAPAHADKAKTLKYGAIGLGAVSAYLFAKGKTVPAAAAAAGGYYAYKKSQNAKNEQRYGYYPSYGSNNGSSEAVYPDSNSDSAYDSGYNANYNTQYRSNATVRNRREERRESRRESRGNRFDLSPYQR</sequence>
<reference evidence="3 4" key="1">
    <citation type="journal article" date="2018" name="Syst. Appl. Microbiol.">
        <title>Abditibacterium utsteinense sp. nov., the first cultivated member of candidate phylum FBP, isolated from ice-free Antarctic soil samples.</title>
        <authorList>
            <person name="Tahon G."/>
            <person name="Tytgat B."/>
            <person name="Lebbe L."/>
            <person name="Carlier A."/>
            <person name="Willems A."/>
        </authorList>
    </citation>
    <scope>NUCLEOTIDE SEQUENCE [LARGE SCALE GENOMIC DNA]</scope>
    <source>
        <strain evidence="3 4">LMG 29911</strain>
    </source>
</reference>
<dbReference type="InParanoid" id="A0A2S8SVG7"/>
<dbReference type="AlphaFoldDB" id="A0A2S8SVG7"/>
<dbReference type="RefSeq" id="WP_123580335.1">
    <property type="nucleotide sequence ID" value="NZ_NIGF01000003.1"/>
</dbReference>
<comment type="caution">
    <text evidence="3">The sequence shown here is derived from an EMBL/GenBank/DDBJ whole genome shotgun (WGS) entry which is preliminary data.</text>
</comment>
<feature type="chain" id="PRO_5015413274" evidence="2">
    <location>
        <begin position="37"/>
        <end position="158"/>
    </location>
</feature>
<evidence type="ECO:0000313" key="4">
    <source>
        <dbReference type="Proteomes" id="UP000237684"/>
    </source>
</evidence>
<dbReference type="Proteomes" id="UP000237684">
    <property type="component" value="Unassembled WGS sequence"/>
</dbReference>
<feature type="compositionally biased region" description="Basic and acidic residues" evidence="1">
    <location>
        <begin position="134"/>
        <end position="150"/>
    </location>
</feature>
<evidence type="ECO:0000313" key="3">
    <source>
        <dbReference type="EMBL" id="PQV64774.1"/>
    </source>
</evidence>
<feature type="compositionally biased region" description="Polar residues" evidence="1">
    <location>
        <begin position="107"/>
        <end position="132"/>
    </location>
</feature>
<accession>A0A2S8SVG7</accession>
<keyword evidence="2" id="KW-0732">Signal</keyword>
<feature type="region of interest" description="Disordered" evidence="1">
    <location>
        <begin position="100"/>
        <end position="158"/>
    </location>
</feature>
<keyword evidence="4" id="KW-1185">Reference proteome</keyword>
<dbReference type="EMBL" id="NIGF01000003">
    <property type="protein sequence ID" value="PQV64774.1"/>
    <property type="molecule type" value="Genomic_DNA"/>
</dbReference>
<gene>
    <name evidence="3" type="ORF">B1R32_10341</name>
</gene>